<accession>A0A081N8Z9</accession>
<gene>
    <name evidence="1" type="ORF">GZ77_11745</name>
</gene>
<evidence type="ECO:0000313" key="1">
    <source>
        <dbReference type="EMBL" id="KEQ14922.1"/>
    </source>
</evidence>
<dbReference type="EMBL" id="JOKG01000002">
    <property type="protein sequence ID" value="KEQ14922.1"/>
    <property type="molecule type" value="Genomic_DNA"/>
</dbReference>
<organism evidence="1 2">
    <name type="scientific">Endozoicomonas montiporae</name>
    <dbReference type="NCBI Taxonomy" id="1027273"/>
    <lineage>
        <taxon>Bacteria</taxon>
        <taxon>Pseudomonadati</taxon>
        <taxon>Pseudomonadota</taxon>
        <taxon>Gammaproteobacteria</taxon>
        <taxon>Oceanospirillales</taxon>
        <taxon>Endozoicomonadaceae</taxon>
        <taxon>Endozoicomonas</taxon>
    </lineage>
</organism>
<proteinExistence type="predicted"/>
<protein>
    <submittedName>
        <fullName evidence="1">Uncharacterized protein</fullName>
    </submittedName>
</protein>
<comment type="caution">
    <text evidence="1">The sequence shown here is derived from an EMBL/GenBank/DDBJ whole genome shotgun (WGS) entry which is preliminary data.</text>
</comment>
<evidence type="ECO:0000313" key="2">
    <source>
        <dbReference type="Proteomes" id="UP000028006"/>
    </source>
</evidence>
<sequence length="315" mass="36048">MTLTVEAKVVALVFHNSYCQSIPEVLESYKAAVRKKGYDVVDLCVSTMSDYELKRSIEVEAEKKTIRWTDIEGVNIVGSVVNTVLDTSLSKNIKQPLPSVSRLVFDDFRFSYNNTLLTGVESGFFMPSRVRWVSQLFANNPPLKQVVEGLSEAEDHLAAPEEVSCGRRFSDELLTWLNRRKVRMTDNWSSFPDGLGWNLMVYVSTVSLWYITGESRVAEGYSRTNRQQTTCDKVMYSIFIYPAFAIFNMHSTYHLANHVFGSSLPNDQSGWKRYVLNKRLLVDGLAKQLFCPENFLMKAQKKPSSSQWKRDYHAL</sequence>
<name>A0A081N8Z9_9GAMM</name>
<dbReference type="Proteomes" id="UP000028006">
    <property type="component" value="Unassembled WGS sequence"/>
</dbReference>
<dbReference type="AlphaFoldDB" id="A0A081N8Z9"/>
<reference evidence="1 2" key="1">
    <citation type="submission" date="2014-06" db="EMBL/GenBank/DDBJ databases">
        <title>Whole Genome Sequences of Three Symbiotic Endozoicomonas Bacteria.</title>
        <authorList>
            <person name="Neave M.J."/>
            <person name="Apprill A."/>
            <person name="Voolstra C.R."/>
        </authorList>
    </citation>
    <scope>NUCLEOTIDE SEQUENCE [LARGE SCALE GENOMIC DNA]</scope>
    <source>
        <strain evidence="1 2">LMG 24815</strain>
    </source>
</reference>
<keyword evidence="2" id="KW-1185">Reference proteome</keyword>